<dbReference type="Proteomes" id="UP000032067">
    <property type="component" value="Unassembled WGS sequence"/>
</dbReference>
<comment type="caution">
    <text evidence="2">The sequence shown here is derived from an EMBL/GenBank/DDBJ whole genome shotgun (WGS) entry which is preliminary data.</text>
</comment>
<dbReference type="PIRSF" id="PIRSF036389">
    <property type="entry name" value="IOR_B"/>
    <property type="match status" value="1"/>
</dbReference>
<dbReference type="Gene3D" id="3.30.365.10">
    <property type="entry name" value="Aldehyde oxidase/xanthine dehydrogenase, molybdopterin binding domain"/>
    <property type="match status" value="4"/>
</dbReference>
<dbReference type="InterPro" id="IPR000674">
    <property type="entry name" value="Ald_Oxase/Xan_DH_a/b"/>
</dbReference>
<evidence type="ECO:0000313" key="2">
    <source>
        <dbReference type="EMBL" id="KIQ31518.1"/>
    </source>
</evidence>
<proteinExistence type="predicted"/>
<dbReference type="OrthoDB" id="9767994at2"/>
<dbReference type="AlphaFoldDB" id="A0A0D0LQN3"/>
<dbReference type="PANTHER" id="PTHR47495">
    <property type="entry name" value="ALDEHYDE DEHYDROGENASE"/>
    <property type="match status" value="1"/>
</dbReference>
<dbReference type="Pfam" id="PF20256">
    <property type="entry name" value="MoCoBD_2"/>
    <property type="match status" value="2"/>
</dbReference>
<dbReference type="InterPro" id="IPR012368">
    <property type="entry name" value="OxRdtase_Mopterin-bd_su_IorB"/>
</dbReference>
<dbReference type="PANTHER" id="PTHR47495:SF2">
    <property type="entry name" value="ALDEHYDE DEHYDROGENASE"/>
    <property type="match status" value="1"/>
</dbReference>
<dbReference type="RefSeq" id="WP_042579627.1">
    <property type="nucleotide sequence ID" value="NZ_JXQQ01000032.1"/>
</dbReference>
<dbReference type="InterPro" id="IPR052516">
    <property type="entry name" value="N-heterocyclic_Hydroxylase"/>
</dbReference>
<dbReference type="InterPro" id="IPR006311">
    <property type="entry name" value="TAT_signal"/>
</dbReference>
<protein>
    <submittedName>
        <fullName evidence="2">Aldehyde dehydrogenase</fullName>
    </submittedName>
</protein>
<feature type="domain" description="Aldehyde oxidase/xanthine dehydrogenase a/b hammerhead" evidence="1">
    <location>
        <begin position="215"/>
        <end position="293"/>
    </location>
</feature>
<dbReference type="SMART" id="SM01008">
    <property type="entry name" value="Ald_Xan_dh_C"/>
    <property type="match status" value="1"/>
</dbReference>
<dbReference type="EMBL" id="JXQQ01000032">
    <property type="protein sequence ID" value="KIQ31518.1"/>
    <property type="molecule type" value="Genomic_DNA"/>
</dbReference>
<dbReference type="SUPFAM" id="SSF56003">
    <property type="entry name" value="Molybdenum cofactor-binding domain"/>
    <property type="match status" value="2"/>
</dbReference>
<accession>A0A0D0LQN3</accession>
<dbReference type="InterPro" id="IPR008274">
    <property type="entry name" value="AldOxase/xan_DH_MoCoBD1"/>
</dbReference>
<organism evidence="2 3">
    <name type="scientific">Variovorax paradoxus</name>
    <dbReference type="NCBI Taxonomy" id="34073"/>
    <lineage>
        <taxon>Bacteria</taxon>
        <taxon>Pseudomonadati</taxon>
        <taxon>Pseudomonadota</taxon>
        <taxon>Betaproteobacteria</taxon>
        <taxon>Burkholderiales</taxon>
        <taxon>Comamonadaceae</taxon>
        <taxon>Variovorax</taxon>
    </lineage>
</organism>
<dbReference type="Pfam" id="PF02738">
    <property type="entry name" value="MoCoBD_1"/>
    <property type="match status" value="1"/>
</dbReference>
<dbReference type="InterPro" id="IPR037165">
    <property type="entry name" value="AldOxase/xan_DH_Mopterin-bd_sf"/>
</dbReference>
<evidence type="ECO:0000313" key="3">
    <source>
        <dbReference type="Proteomes" id="UP000032067"/>
    </source>
</evidence>
<dbReference type="Gene3D" id="3.90.1170.50">
    <property type="entry name" value="Aldehyde oxidase/xanthine dehydrogenase, a/b hammerhead"/>
    <property type="match status" value="1"/>
</dbReference>
<evidence type="ECO:0000259" key="1">
    <source>
        <dbReference type="SMART" id="SM01008"/>
    </source>
</evidence>
<name>A0A0D0LQN3_VARPD</name>
<dbReference type="GO" id="GO:0016491">
    <property type="term" value="F:oxidoreductase activity"/>
    <property type="evidence" value="ECO:0007669"/>
    <property type="project" value="InterPro"/>
</dbReference>
<sequence length="725" mass="77086">MNSLKHAGAGMDRRYFLTASAAIGGGLVVSLATGPLGHVAAATPAATAFQPDASVTIGSDGLVSFTLPLVEMGQGTYTSIPMLIAEELEVPLSQVRIVHAPSNPKLFTNPLLGVQATGGSTAVRAAWEPMRKAGASARTMLVAAAARTWNVPPASCRATRATVVHTPTGRVLGYGALAQRAAKEAVPEQVELKAPSQYRLIGTPAKRLDLSGKVNGSAVFGIDVRLPGMKIAAVAACPVFGGKLASVDDTKARAVAGVRQIVKLDDAVAVIADHNGAARKGLAALQIQWDEGANAKFSTEVWAGQLKEASKGRGVSAAKIGNVDAALAAAAVKVQAEYWAPNLAHATLEPMNCTVHWRKTECEVWLGTQALARAQEGVSRVTGLPVDKVIVHNHLIGGGFGRRLDVDYVEQAALIARQVEGPVKVIWSREEDMQHDVYRPFWYDQLSAALDASGKPTAFRHRVIGSSVVARWIPAWMKDGLDPDAVDAAQSPYEFENIDVEYVRHEPPPPLTTGFWRGVGPTHNAFVVEGFIDELANAAKQDPMAFRRALLARQPRVMAVLDQVAQRSGWGTPLPARCGRGVALLAKESWESILAQVVEVQVGNDGLLTIKRITSALDCGQMINPDGVTAQVQGATVFGLTAALYGNITFKDGRVVQSNFHDYQMVRMNEVSPMDISLITNHEKPGGMGEIGTTLVAPALVNAIHAATGVRLRKLPIDTDLLKLT</sequence>
<gene>
    <name evidence="2" type="ORF">RT97_15210</name>
</gene>
<dbReference type="InterPro" id="IPR046867">
    <property type="entry name" value="AldOxase/xan_DH_MoCoBD2"/>
</dbReference>
<reference evidence="2 3" key="1">
    <citation type="submission" date="2014-12" db="EMBL/GenBank/DDBJ databases">
        <title>16Stimator: statistical estimation of ribosomal gene copy numbers from draft genome assemblies.</title>
        <authorList>
            <person name="Perisin M.A."/>
            <person name="Vetter M."/>
            <person name="Gilbert J.A."/>
            <person name="Bergelson J."/>
        </authorList>
    </citation>
    <scope>NUCLEOTIDE SEQUENCE [LARGE SCALE GENOMIC DNA]</scope>
    <source>
        <strain evidence="2 3">MEDvA23</strain>
    </source>
</reference>
<dbReference type="PROSITE" id="PS51318">
    <property type="entry name" value="TAT"/>
    <property type="match status" value="1"/>
</dbReference>